<dbReference type="InterPro" id="IPR036852">
    <property type="entry name" value="Peptidase_S8/S53_dom_sf"/>
</dbReference>
<dbReference type="PANTHER" id="PTHR42884">
    <property type="entry name" value="PROPROTEIN CONVERTASE SUBTILISIN/KEXIN-RELATED"/>
    <property type="match status" value="1"/>
</dbReference>
<sequence>MKIHFLSILVLVLLLSSCSYDDQAKNISNDSSLDYQPKGIEGMMSIKLQPEILLGIDNTKNEIQLPTGVKALDEYLESIGAYKLKRVFPFAGKHEQMQVKENLHTWYTVWLDQQKVTPSIRSNKANISSDVVAYSEPVYEPRLESHTIKPINSLNVIEASNSFFNDPLFSKQWNLLNTGTVGNYQNGDQHIISSIAGADINVIPAWEQETGSSDIIVSIVDGGVDIYHEDLIDNLWINEGEIAGNGIDDDNNGYIDDIYGFNFVDEVGIIEPHDHGTHVAGVIAASNNNAKGISSIAGGNGKPKSGVRIMSSQIFKNNPNYDANDPDSRPNISVKSSNHSAAAIVYGANNGAVISQNSWGYDVGVKTPRVVKEAIEYFNKYAGNSGKTKKVINGGIVIFAASNDNTEFKTYPAAEPDVIAVAAYAPDFSATWYTNYGSWVDIAAPGGSSRVGKKYPHIAGEMTSGILSTISSSKGQSRYGYMQGTSMAAPHVSGIASLIISKYGNEAYTREDLKQRLLTSVKGINANNYNTSMYYDKMGKGFIDASVALSEFDHSVKPAEPFFVDEHIKQGYSSITLAWSSILAKEEKNTNIESYVIYKSKREITNSNYDDNQVEKLEVPASYSNAEDVLKRTITDLKSGTTYYFAIKSFARNGKSSNLIIYPGGIATLTNKAPLISTNIDLSKPIEIAGNDQLEVVFTVKDPEDHTWDYVLSNSAQNYHHRTGNQVYLKIFASKYYKGEHSVTLWVKDQYAAQSSMTIPFKVILKSPPRLKDQDKLIGVSYNQQESFDLQKIIFDEHPEKLSFKIKSVANDHITASLNKGELTVIGKKLGSSAVTVIAMDNHAQEVEFTLPVFVYKNKGIYSLYPTIATSKVYVKLGQVVHGDVSLKIRDVTGRMVKKSSFNTSVLDPVKRTYLVDINSLSPGKYELSIIHNSNTYKEYFVKE</sequence>
<dbReference type="InterPro" id="IPR036116">
    <property type="entry name" value="FN3_sf"/>
</dbReference>
<reference evidence="8 9" key="1">
    <citation type="submission" date="2019-11" db="EMBL/GenBank/DDBJ databases">
        <title>Genome of Strain BIT-d1.</title>
        <authorList>
            <person name="Yang Y."/>
        </authorList>
    </citation>
    <scope>NUCLEOTIDE SEQUENCE [LARGE SCALE GENOMIC DNA]</scope>
    <source>
        <strain evidence="8 9">BIT-d1</strain>
    </source>
</reference>
<dbReference type="SUPFAM" id="SSF49265">
    <property type="entry name" value="Fibronectin type III"/>
    <property type="match status" value="1"/>
</dbReference>
<keyword evidence="1 4" id="KW-0645">Protease</keyword>
<dbReference type="InterPro" id="IPR015500">
    <property type="entry name" value="Peptidase_S8_subtilisin-rel"/>
</dbReference>
<feature type="signal peptide" evidence="5">
    <location>
        <begin position="1"/>
        <end position="24"/>
    </location>
</feature>
<dbReference type="Proteomes" id="UP000438760">
    <property type="component" value="Unassembled WGS sequence"/>
</dbReference>
<dbReference type="SUPFAM" id="SSF52743">
    <property type="entry name" value="Subtilisin-like"/>
    <property type="match status" value="1"/>
</dbReference>
<dbReference type="Pfam" id="PF00082">
    <property type="entry name" value="Peptidase_S8"/>
    <property type="match status" value="1"/>
</dbReference>
<keyword evidence="9" id="KW-1185">Reference proteome</keyword>
<gene>
    <name evidence="8" type="ORF">GJV76_05580</name>
</gene>
<dbReference type="PROSITE" id="PS51892">
    <property type="entry name" value="SUBTILASE"/>
    <property type="match status" value="1"/>
</dbReference>
<evidence type="ECO:0000256" key="3">
    <source>
        <dbReference type="ARBA" id="ARBA00022825"/>
    </source>
</evidence>
<evidence type="ECO:0000259" key="7">
    <source>
        <dbReference type="Pfam" id="PF16361"/>
    </source>
</evidence>
<dbReference type="GO" id="GO:0004252">
    <property type="term" value="F:serine-type endopeptidase activity"/>
    <property type="evidence" value="ECO:0007669"/>
    <property type="project" value="UniProtKB-UniRule"/>
</dbReference>
<evidence type="ECO:0000313" key="9">
    <source>
        <dbReference type="Proteomes" id="UP000438760"/>
    </source>
</evidence>
<dbReference type="EMBL" id="WMJX01000008">
    <property type="protein sequence ID" value="MTG97610.1"/>
    <property type="molecule type" value="Genomic_DNA"/>
</dbReference>
<dbReference type="AlphaFoldDB" id="A0A6I3LK52"/>
<accession>A0A6I3LK52</accession>
<comment type="similarity">
    <text evidence="4">Belongs to the peptidase S8 family.</text>
</comment>
<evidence type="ECO:0000259" key="6">
    <source>
        <dbReference type="Pfam" id="PF00082"/>
    </source>
</evidence>
<comment type="caution">
    <text evidence="8">The sequence shown here is derived from an EMBL/GenBank/DDBJ whole genome shotgun (WGS) entry which is preliminary data.</text>
</comment>
<keyword evidence="5" id="KW-0732">Signal</keyword>
<protein>
    <submittedName>
        <fullName evidence="8">S8 family serine peptidase</fullName>
    </submittedName>
</protein>
<evidence type="ECO:0000256" key="1">
    <source>
        <dbReference type="ARBA" id="ARBA00022670"/>
    </source>
</evidence>
<name>A0A6I3LK52_9FLAO</name>
<dbReference type="CDD" id="cd00063">
    <property type="entry name" value="FN3"/>
    <property type="match status" value="1"/>
</dbReference>
<dbReference type="PRINTS" id="PR00723">
    <property type="entry name" value="SUBTILISIN"/>
</dbReference>
<keyword evidence="3 4" id="KW-0720">Serine protease</keyword>
<evidence type="ECO:0000256" key="4">
    <source>
        <dbReference type="PROSITE-ProRule" id="PRU01240"/>
    </source>
</evidence>
<feature type="chain" id="PRO_5026053929" evidence="5">
    <location>
        <begin position="25"/>
        <end position="944"/>
    </location>
</feature>
<evidence type="ECO:0000256" key="5">
    <source>
        <dbReference type="SAM" id="SignalP"/>
    </source>
</evidence>
<dbReference type="InterPro" id="IPR000209">
    <property type="entry name" value="Peptidase_S8/S53_dom"/>
</dbReference>
<dbReference type="InterPro" id="IPR003961">
    <property type="entry name" value="FN3_dom"/>
</dbReference>
<feature type="active site" description="Charge relay system" evidence="4">
    <location>
        <position position="221"/>
    </location>
</feature>
<dbReference type="OrthoDB" id="1055762at2"/>
<feature type="active site" description="Charge relay system" evidence="4">
    <location>
        <position position="275"/>
    </location>
</feature>
<feature type="active site" description="Charge relay system" evidence="4">
    <location>
        <position position="486"/>
    </location>
</feature>
<dbReference type="InterPro" id="IPR023828">
    <property type="entry name" value="Peptidase_S8_Ser-AS"/>
</dbReference>
<dbReference type="PROSITE" id="PS51257">
    <property type="entry name" value="PROKAR_LIPOPROTEIN"/>
    <property type="match status" value="1"/>
</dbReference>
<dbReference type="PROSITE" id="PS00137">
    <property type="entry name" value="SUBTILASE_HIS"/>
    <property type="match status" value="1"/>
</dbReference>
<evidence type="ECO:0000256" key="2">
    <source>
        <dbReference type="ARBA" id="ARBA00022801"/>
    </source>
</evidence>
<dbReference type="GO" id="GO:0016485">
    <property type="term" value="P:protein processing"/>
    <property type="evidence" value="ECO:0007669"/>
    <property type="project" value="TreeGrafter"/>
</dbReference>
<feature type="domain" description="Subtilase N-terminal" evidence="7">
    <location>
        <begin position="45"/>
        <end position="179"/>
    </location>
</feature>
<organism evidence="8 9">
    <name type="scientific">Myroides albus</name>
    <dbReference type="NCBI Taxonomy" id="2562892"/>
    <lineage>
        <taxon>Bacteria</taxon>
        <taxon>Pseudomonadati</taxon>
        <taxon>Bacteroidota</taxon>
        <taxon>Flavobacteriia</taxon>
        <taxon>Flavobacteriales</taxon>
        <taxon>Flavobacteriaceae</taxon>
        <taxon>Myroides</taxon>
    </lineage>
</organism>
<feature type="domain" description="Peptidase S8/S53" evidence="6">
    <location>
        <begin position="213"/>
        <end position="522"/>
    </location>
</feature>
<dbReference type="RefSeq" id="WP_155091655.1">
    <property type="nucleotide sequence ID" value="NZ_WMJX01000008.1"/>
</dbReference>
<dbReference type="Gene3D" id="2.60.40.10">
    <property type="entry name" value="Immunoglobulins"/>
    <property type="match status" value="1"/>
</dbReference>
<dbReference type="Pfam" id="PF16361">
    <property type="entry name" value="Peptidase_S8_N"/>
    <property type="match status" value="1"/>
</dbReference>
<dbReference type="InterPro" id="IPR013783">
    <property type="entry name" value="Ig-like_fold"/>
</dbReference>
<keyword evidence="2 4" id="KW-0378">Hydrolase</keyword>
<proteinExistence type="inferred from homology"/>
<dbReference type="PANTHER" id="PTHR42884:SF14">
    <property type="entry name" value="NEUROENDOCRINE CONVERTASE 1"/>
    <property type="match status" value="1"/>
</dbReference>
<dbReference type="InterPro" id="IPR032304">
    <property type="entry name" value="Peptidase_S8_N"/>
</dbReference>
<evidence type="ECO:0000313" key="8">
    <source>
        <dbReference type="EMBL" id="MTG97610.1"/>
    </source>
</evidence>
<dbReference type="InterPro" id="IPR022398">
    <property type="entry name" value="Peptidase_S8_His-AS"/>
</dbReference>
<dbReference type="PROSITE" id="PS00138">
    <property type="entry name" value="SUBTILASE_SER"/>
    <property type="match status" value="1"/>
</dbReference>
<dbReference type="Gene3D" id="3.40.50.200">
    <property type="entry name" value="Peptidase S8/S53 domain"/>
    <property type="match status" value="1"/>
</dbReference>
<dbReference type="GO" id="GO:0016020">
    <property type="term" value="C:membrane"/>
    <property type="evidence" value="ECO:0007669"/>
    <property type="project" value="TreeGrafter"/>
</dbReference>